<organism evidence="1 2">
    <name type="scientific">Helianthus annuus</name>
    <name type="common">Common sunflower</name>
    <dbReference type="NCBI Taxonomy" id="4232"/>
    <lineage>
        <taxon>Eukaryota</taxon>
        <taxon>Viridiplantae</taxon>
        <taxon>Streptophyta</taxon>
        <taxon>Embryophyta</taxon>
        <taxon>Tracheophyta</taxon>
        <taxon>Spermatophyta</taxon>
        <taxon>Magnoliopsida</taxon>
        <taxon>eudicotyledons</taxon>
        <taxon>Gunneridae</taxon>
        <taxon>Pentapetalae</taxon>
        <taxon>asterids</taxon>
        <taxon>campanulids</taxon>
        <taxon>Asterales</taxon>
        <taxon>Asteraceae</taxon>
        <taxon>Asteroideae</taxon>
        <taxon>Heliantheae alliance</taxon>
        <taxon>Heliantheae</taxon>
        <taxon>Helianthus</taxon>
    </lineage>
</organism>
<dbReference type="Gramene" id="mRNA:HanXRQr2_Chr08g0318611">
    <property type="protein sequence ID" value="mRNA:HanXRQr2_Chr08g0318611"/>
    <property type="gene ID" value="HanXRQr2_Chr08g0318611"/>
</dbReference>
<accession>A0A9K3NAU0</accession>
<sequence>MGVKSTKSFARVRITRGLQSGPTRKEKQAFSNRAREECIVLLTFKLYQETLIN</sequence>
<gene>
    <name evidence="1" type="ORF">HanXRQr2_Chr08g0318611</name>
</gene>
<name>A0A9K3NAU0_HELAN</name>
<proteinExistence type="predicted"/>
<dbReference type="Proteomes" id="UP000215914">
    <property type="component" value="Unassembled WGS sequence"/>
</dbReference>
<keyword evidence="2" id="KW-1185">Reference proteome</keyword>
<reference evidence="1" key="2">
    <citation type="submission" date="2020-06" db="EMBL/GenBank/DDBJ databases">
        <title>Helianthus annuus Genome sequencing and assembly Release 2.</title>
        <authorList>
            <person name="Gouzy J."/>
            <person name="Langlade N."/>
            <person name="Munos S."/>
        </authorList>
    </citation>
    <scope>NUCLEOTIDE SEQUENCE</scope>
    <source>
        <tissue evidence="1">Leaves</tissue>
    </source>
</reference>
<protein>
    <submittedName>
        <fullName evidence="1">Uncharacterized protein</fullName>
    </submittedName>
</protein>
<comment type="caution">
    <text evidence="1">The sequence shown here is derived from an EMBL/GenBank/DDBJ whole genome shotgun (WGS) entry which is preliminary data.</text>
</comment>
<dbReference type="AlphaFoldDB" id="A0A9K3NAU0"/>
<reference evidence="1" key="1">
    <citation type="journal article" date="2017" name="Nature">
        <title>The sunflower genome provides insights into oil metabolism, flowering and Asterid evolution.</title>
        <authorList>
            <person name="Badouin H."/>
            <person name="Gouzy J."/>
            <person name="Grassa C.J."/>
            <person name="Murat F."/>
            <person name="Staton S.E."/>
            <person name="Cottret L."/>
            <person name="Lelandais-Briere C."/>
            <person name="Owens G.L."/>
            <person name="Carrere S."/>
            <person name="Mayjonade B."/>
            <person name="Legrand L."/>
            <person name="Gill N."/>
            <person name="Kane N.C."/>
            <person name="Bowers J.E."/>
            <person name="Hubner S."/>
            <person name="Bellec A."/>
            <person name="Berard A."/>
            <person name="Berges H."/>
            <person name="Blanchet N."/>
            <person name="Boniface M.C."/>
            <person name="Brunel D."/>
            <person name="Catrice O."/>
            <person name="Chaidir N."/>
            <person name="Claudel C."/>
            <person name="Donnadieu C."/>
            <person name="Faraut T."/>
            <person name="Fievet G."/>
            <person name="Helmstetter N."/>
            <person name="King M."/>
            <person name="Knapp S.J."/>
            <person name="Lai Z."/>
            <person name="Le Paslier M.C."/>
            <person name="Lippi Y."/>
            <person name="Lorenzon L."/>
            <person name="Mandel J.R."/>
            <person name="Marage G."/>
            <person name="Marchand G."/>
            <person name="Marquand E."/>
            <person name="Bret-Mestries E."/>
            <person name="Morien E."/>
            <person name="Nambeesan S."/>
            <person name="Nguyen T."/>
            <person name="Pegot-Espagnet P."/>
            <person name="Pouilly N."/>
            <person name="Raftis F."/>
            <person name="Sallet E."/>
            <person name="Schiex T."/>
            <person name="Thomas J."/>
            <person name="Vandecasteele C."/>
            <person name="Vares D."/>
            <person name="Vear F."/>
            <person name="Vautrin S."/>
            <person name="Crespi M."/>
            <person name="Mangin B."/>
            <person name="Burke J.M."/>
            <person name="Salse J."/>
            <person name="Munos S."/>
            <person name="Vincourt P."/>
            <person name="Rieseberg L.H."/>
            <person name="Langlade N.B."/>
        </authorList>
    </citation>
    <scope>NUCLEOTIDE SEQUENCE</scope>
    <source>
        <tissue evidence="1">Leaves</tissue>
    </source>
</reference>
<evidence type="ECO:0000313" key="1">
    <source>
        <dbReference type="EMBL" id="KAF5793627.1"/>
    </source>
</evidence>
<dbReference type="EMBL" id="MNCJ02000323">
    <property type="protein sequence ID" value="KAF5793627.1"/>
    <property type="molecule type" value="Genomic_DNA"/>
</dbReference>
<evidence type="ECO:0000313" key="2">
    <source>
        <dbReference type="Proteomes" id="UP000215914"/>
    </source>
</evidence>